<evidence type="ECO:0000256" key="3">
    <source>
        <dbReference type="ARBA" id="ARBA00022692"/>
    </source>
</evidence>
<dbReference type="SUPFAM" id="SSF50044">
    <property type="entry name" value="SH3-domain"/>
    <property type="match status" value="1"/>
</dbReference>
<feature type="compositionally biased region" description="Low complexity" evidence="7">
    <location>
        <begin position="69"/>
        <end position="130"/>
    </location>
</feature>
<feature type="region of interest" description="Disordered" evidence="7">
    <location>
        <begin position="255"/>
        <end position="274"/>
    </location>
</feature>
<accession>A0A165DGC2</accession>
<name>A0A165DGC2_9BASI</name>
<keyword evidence="11" id="KW-1185">Reference proteome</keyword>
<dbReference type="OrthoDB" id="5340910at2759"/>
<evidence type="ECO:0000256" key="2">
    <source>
        <dbReference type="ARBA" id="ARBA00022443"/>
    </source>
</evidence>
<gene>
    <name evidence="10" type="ORF">CALCODRAFT_520529</name>
</gene>
<keyword evidence="4 8" id="KW-1133">Transmembrane helix</keyword>
<dbReference type="GO" id="GO:0071944">
    <property type="term" value="C:cell periphery"/>
    <property type="evidence" value="ECO:0007669"/>
    <property type="project" value="UniProtKB-ARBA"/>
</dbReference>
<keyword evidence="3 8" id="KW-0812">Transmembrane</keyword>
<evidence type="ECO:0000256" key="6">
    <source>
        <dbReference type="PROSITE-ProRule" id="PRU00192"/>
    </source>
</evidence>
<reference evidence="10 11" key="1">
    <citation type="journal article" date="2016" name="Mol. Biol. Evol.">
        <title>Comparative Genomics of Early-Diverging Mushroom-Forming Fungi Provides Insights into the Origins of Lignocellulose Decay Capabilities.</title>
        <authorList>
            <person name="Nagy L.G."/>
            <person name="Riley R."/>
            <person name="Tritt A."/>
            <person name="Adam C."/>
            <person name="Daum C."/>
            <person name="Floudas D."/>
            <person name="Sun H."/>
            <person name="Yadav J.S."/>
            <person name="Pangilinan J."/>
            <person name="Larsson K.H."/>
            <person name="Matsuura K."/>
            <person name="Barry K."/>
            <person name="Labutti K."/>
            <person name="Kuo R."/>
            <person name="Ohm R.A."/>
            <person name="Bhattacharya S.S."/>
            <person name="Shirouzu T."/>
            <person name="Yoshinaga Y."/>
            <person name="Martin F.M."/>
            <person name="Grigoriev I.V."/>
            <person name="Hibbett D.S."/>
        </authorList>
    </citation>
    <scope>NUCLEOTIDE SEQUENCE [LARGE SCALE GENOMIC DNA]</scope>
    <source>
        <strain evidence="10 11">HHB12733</strain>
    </source>
</reference>
<organism evidence="10 11">
    <name type="scientific">Calocera cornea HHB12733</name>
    <dbReference type="NCBI Taxonomy" id="1353952"/>
    <lineage>
        <taxon>Eukaryota</taxon>
        <taxon>Fungi</taxon>
        <taxon>Dikarya</taxon>
        <taxon>Basidiomycota</taxon>
        <taxon>Agaricomycotina</taxon>
        <taxon>Dacrymycetes</taxon>
        <taxon>Dacrymycetales</taxon>
        <taxon>Dacrymycetaceae</taxon>
        <taxon>Calocera</taxon>
    </lineage>
</organism>
<comment type="subcellular location">
    <subcellularLocation>
        <location evidence="1">Membrane</location>
        <topology evidence="1">Single-pass membrane protein</topology>
    </subcellularLocation>
</comment>
<keyword evidence="5 8" id="KW-0472">Membrane</keyword>
<evidence type="ECO:0000256" key="4">
    <source>
        <dbReference type="ARBA" id="ARBA00022989"/>
    </source>
</evidence>
<feature type="region of interest" description="Disordered" evidence="7">
    <location>
        <begin position="1"/>
        <end position="23"/>
    </location>
</feature>
<evidence type="ECO:0000259" key="9">
    <source>
        <dbReference type="PROSITE" id="PS50002"/>
    </source>
</evidence>
<evidence type="ECO:0000256" key="1">
    <source>
        <dbReference type="ARBA" id="ARBA00004167"/>
    </source>
</evidence>
<evidence type="ECO:0000256" key="8">
    <source>
        <dbReference type="SAM" id="Phobius"/>
    </source>
</evidence>
<evidence type="ECO:0000313" key="11">
    <source>
        <dbReference type="Proteomes" id="UP000076842"/>
    </source>
</evidence>
<dbReference type="PROSITE" id="PS50002">
    <property type="entry name" value="SH3"/>
    <property type="match status" value="1"/>
</dbReference>
<dbReference type="InterPro" id="IPR051694">
    <property type="entry name" value="Immunoregulatory_rcpt-like"/>
</dbReference>
<evidence type="ECO:0000256" key="5">
    <source>
        <dbReference type="ARBA" id="ARBA00023136"/>
    </source>
</evidence>
<dbReference type="GO" id="GO:0016020">
    <property type="term" value="C:membrane"/>
    <property type="evidence" value="ECO:0007669"/>
    <property type="project" value="UniProtKB-SubCell"/>
</dbReference>
<dbReference type="InterPro" id="IPR001452">
    <property type="entry name" value="SH3_domain"/>
</dbReference>
<proteinExistence type="predicted"/>
<feature type="compositionally biased region" description="Low complexity" evidence="7">
    <location>
        <begin position="147"/>
        <end position="175"/>
    </location>
</feature>
<keyword evidence="2 6" id="KW-0728">SH3 domain</keyword>
<feature type="transmembrane region" description="Helical" evidence="8">
    <location>
        <begin position="181"/>
        <end position="201"/>
    </location>
</feature>
<dbReference type="InterPro" id="IPR036028">
    <property type="entry name" value="SH3-like_dom_sf"/>
</dbReference>
<dbReference type="PANTHER" id="PTHR15549">
    <property type="entry name" value="PAIRED IMMUNOGLOBULIN-LIKE TYPE 2 RECEPTOR"/>
    <property type="match status" value="1"/>
</dbReference>
<dbReference type="Gene3D" id="2.30.30.40">
    <property type="entry name" value="SH3 Domains"/>
    <property type="match status" value="1"/>
</dbReference>
<feature type="domain" description="SH3" evidence="9">
    <location>
        <begin position="333"/>
        <end position="405"/>
    </location>
</feature>
<dbReference type="AlphaFoldDB" id="A0A165DGC2"/>
<evidence type="ECO:0000256" key="7">
    <source>
        <dbReference type="SAM" id="MobiDB-lite"/>
    </source>
</evidence>
<dbReference type="Proteomes" id="UP000076842">
    <property type="component" value="Unassembled WGS sequence"/>
</dbReference>
<dbReference type="InParanoid" id="A0A165DGC2"/>
<dbReference type="PANTHER" id="PTHR15549:SF30">
    <property type="entry name" value="MID2 DOMAIN-CONTAINING PROTEIN"/>
    <property type="match status" value="1"/>
</dbReference>
<sequence>MAPAPAAVAGLDPTSSVNSALDEPKTTAGIGGAVANVGNALPGEGGNGGGVGNFLTSELGSIFGIGAATTASTSTSRTSSISSASRTTSSTKSSSATSSKSTTSSTTSRTTSTTSTRSTTSTTSISSSSSNTPRVINTPSTPPVTPTLPTTTSPANTNSPTALGNANAAGSATTGGLSQPAMIGIIVGSAVVGIFIILFVLRKLCLSRRRRERIQWEAGLATYNAPKSAGSSEKVEAEVSRRLNANVVTPLAPLPAAFPRQPQPPLSPTSNITKRPTADMIRPMQRPMPPPSMTSMVGPYPVFTPSTSPPQKRISSGNSVQPGSLYSVAPPPPSLSPAQGVFKNVLTTYSPQLPDELPLTIGERVRVIEVYEDGWAMVERVGPGPTGGMLEKGVAPAECLGLAPPGRR</sequence>
<protein>
    <recommendedName>
        <fullName evidence="9">SH3 domain-containing protein</fullName>
    </recommendedName>
</protein>
<dbReference type="STRING" id="1353952.A0A165DGC2"/>
<feature type="region of interest" description="Disordered" evidence="7">
    <location>
        <begin position="69"/>
        <end position="175"/>
    </location>
</feature>
<evidence type="ECO:0000313" key="10">
    <source>
        <dbReference type="EMBL" id="KZT52740.1"/>
    </source>
</evidence>
<dbReference type="EMBL" id="KV424057">
    <property type="protein sequence ID" value="KZT52740.1"/>
    <property type="molecule type" value="Genomic_DNA"/>
</dbReference>